<name>A0ABN1MLZ0_9FLAO</name>
<accession>A0ABN1MLZ0</accession>
<keyword evidence="12" id="KW-1185">Reference proteome</keyword>
<keyword evidence="7" id="KW-0653">Protein transport</keyword>
<dbReference type="InterPro" id="IPR051045">
    <property type="entry name" value="TonB-dependent_transducer"/>
</dbReference>
<evidence type="ECO:0000256" key="9">
    <source>
        <dbReference type="ARBA" id="ARBA00023136"/>
    </source>
</evidence>
<sequence length="203" mass="22917">MTLVAFRWATPTGITENEEVAPELTREFTYDIIEKPKVIEQKQQVSKQERTVAVITDIVNPVDDLKKKDDGIIEPFIEPGNFKVGTSTSLPPGDPVLSNERFEIVEEMPEFIGGEEAMMNYFGKAIKYPEISVRIGDQGRVYVKFLVRDNGAISDVHVVKGVTPELDAEAIRVVKKMPDWKPGKQRGRPVNVWYVVPINFSLK</sequence>
<feature type="domain" description="TonB C-terminal" evidence="10">
    <location>
        <begin position="113"/>
        <end position="203"/>
    </location>
</feature>
<dbReference type="PANTHER" id="PTHR33446:SF2">
    <property type="entry name" value="PROTEIN TONB"/>
    <property type="match status" value="1"/>
</dbReference>
<organism evidence="11 12">
    <name type="scientific">Wandonia haliotis</name>
    <dbReference type="NCBI Taxonomy" id="574963"/>
    <lineage>
        <taxon>Bacteria</taxon>
        <taxon>Pseudomonadati</taxon>
        <taxon>Bacteroidota</taxon>
        <taxon>Flavobacteriia</taxon>
        <taxon>Flavobacteriales</taxon>
        <taxon>Crocinitomicaceae</taxon>
        <taxon>Wandonia</taxon>
    </lineage>
</organism>
<dbReference type="Pfam" id="PF03544">
    <property type="entry name" value="TonB_C"/>
    <property type="match status" value="1"/>
</dbReference>
<evidence type="ECO:0000313" key="11">
    <source>
        <dbReference type="EMBL" id="GAA0874219.1"/>
    </source>
</evidence>
<evidence type="ECO:0000256" key="2">
    <source>
        <dbReference type="ARBA" id="ARBA00006555"/>
    </source>
</evidence>
<evidence type="ECO:0000313" key="12">
    <source>
        <dbReference type="Proteomes" id="UP001501126"/>
    </source>
</evidence>
<dbReference type="EMBL" id="BAAAFH010000003">
    <property type="protein sequence ID" value="GAA0874219.1"/>
    <property type="molecule type" value="Genomic_DNA"/>
</dbReference>
<gene>
    <name evidence="11" type="ORF">GCM10009118_06270</name>
</gene>
<dbReference type="Gene3D" id="3.30.1150.10">
    <property type="match status" value="1"/>
</dbReference>
<evidence type="ECO:0000256" key="7">
    <source>
        <dbReference type="ARBA" id="ARBA00022927"/>
    </source>
</evidence>
<proteinExistence type="inferred from homology"/>
<evidence type="ECO:0000256" key="6">
    <source>
        <dbReference type="ARBA" id="ARBA00022692"/>
    </source>
</evidence>
<keyword evidence="6" id="KW-0812">Transmembrane</keyword>
<evidence type="ECO:0000256" key="1">
    <source>
        <dbReference type="ARBA" id="ARBA00004383"/>
    </source>
</evidence>
<evidence type="ECO:0000259" key="10">
    <source>
        <dbReference type="PROSITE" id="PS52015"/>
    </source>
</evidence>
<dbReference type="InterPro" id="IPR006260">
    <property type="entry name" value="TonB/TolA_C"/>
</dbReference>
<dbReference type="InterPro" id="IPR037682">
    <property type="entry name" value="TonB_C"/>
</dbReference>
<dbReference type="PROSITE" id="PS52015">
    <property type="entry name" value="TONB_CTD"/>
    <property type="match status" value="1"/>
</dbReference>
<evidence type="ECO:0000256" key="4">
    <source>
        <dbReference type="ARBA" id="ARBA00022475"/>
    </source>
</evidence>
<keyword evidence="5" id="KW-0997">Cell inner membrane</keyword>
<dbReference type="NCBIfam" id="TIGR01352">
    <property type="entry name" value="tonB_Cterm"/>
    <property type="match status" value="1"/>
</dbReference>
<reference evidence="11 12" key="1">
    <citation type="journal article" date="2019" name="Int. J. Syst. Evol. Microbiol.">
        <title>The Global Catalogue of Microorganisms (GCM) 10K type strain sequencing project: providing services to taxonomists for standard genome sequencing and annotation.</title>
        <authorList>
            <consortium name="The Broad Institute Genomics Platform"/>
            <consortium name="The Broad Institute Genome Sequencing Center for Infectious Disease"/>
            <person name="Wu L."/>
            <person name="Ma J."/>
        </authorList>
    </citation>
    <scope>NUCLEOTIDE SEQUENCE [LARGE SCALE GENOMIC DNA]</scope>
    <source>
        <strain evidence="11 12">JCM 16083</strain>
    </source>
</reference>
<evidence type="ECO:0000256" key="3">
    <source>
        <dbReference type="ARBA" id="ARBA00022448"/>
    </source>
</evidence>
<keyword evidence="9" id="KW-0472">Membrane</keyword>
<keyword evidence="4" id="KW-1003">Cell membrane</keyword>
<comment type="caution">
    <text evidence="11">The sequence shown here is derived from an EMBL/GenBank/DDBJ whole genome shotgun (WGS) entry which is preliminary data.</text>
</comment>
<dbReference type="SUPFAM" id="SSF74653">
    <property type="entry name" value="TolA/TonB C-terminal domain"/>
    <property type="match status" value="1"/>
</dbReference>
<protein>
    <recommendedName>
        <fullName evidence="10">TonB C-terminal domain-containing protein</fullName>
    </recommendedName>
</protein>
<keyword evidence="3" id="KW-0813">Transport</keyword>
<evidence type="ECO:0000256" key="5">
    <source>
        <dbReference type="ARBA" id="ARBA00022519"/>
    </source>
</evidence>
<comment type="subcellular location">
    <subcellularLocation>
        <location evidence="1">Cell inner membrane</location>
        <topology evidence="1">Single-pass membrane protein</topology>
        <orientation evidence="1">Periplasmic side</orientation>
    </subcellularLocation>
</comment>
<evidence type="ECO:0000256" key="8">
    <source>
        <dbReference type="ARBA" id="ARBA00022989"/>
    </source>
</evidence>
<keyword evidence="8" id="KW-1133">Transmembrane helix</keyword>
<dbReference type="Proteomes" id="UP001501126">
    <property type="component" value="Unassembled WGS sequence"/>
</dbReference>
<comment type="similarity">
    <text evidence="2">Belongs to the TonB family.</text>
</comment>
<dbReference type="PANTHER" id="PTHR33446">
    <property type="entry name" value="PROTEIN TONB-RELATED"/>
    <property type="match status" value="1"/>
</dbReference>